<name>A0A1G6I617_9BACL</name>
<accession>A0A1G6I617</accession>
<evidence type="ECO:0000313" key="2">
    <source>
        <dbReference type="EMBL" id="SDC01868.1"/>
    </source>
</evidence>
<dbReference type="Proteomes" id="UP000199387">
    <property type="component" value="Unassembled WGS sequence"/>
</dbReference>
<protein>
    <submittedName>
        <fullName evidence="2">Uncharacterized protein</fullName>
    </submittedName>
</protein>
<sequence>MRKMPVRFVSLAWVLMFALTMVIPPFQVAADDKREDPAKGQYLDAAAKKGEGGKYLDVVGERQYDLEADHHFITQGNIEDIAARIKAGLVGEKLENIEGNWTFQVEGAEGDEAIKIVPDRGGKARADFSILHGPLTTGKAFNIHVIFEGRVNGERQTVQETYELKVPGTKATYDFNGGKNTVTGHLKQAKKAHGNWVIGLYDQDGDEITDREFTDVDGLSQSANFKSLKPGEYQGEVIFEGTVDGKKLTVWDYVRFTVTKDGGYLISDGKDGDPDHGSR</sequence>
<organism evidence="2 3">
    <name type="scientific">Melghirimyces thermohalophilus</name>
    <dbReference type="NCBI Taxonomy" id="1236220"/>
    <lineage>
        <taxon>Bacteria</taxon>
        <taxon>Bacillati</taxon>
        <taxon>Bacillota</taxon>
        <taxon>Bacilli</taxon>
        <taxon>Bacillales</taxon>
        <taxon>Thermoactinomycetaceae</taxon>
        <taxon>Melghirimyces</taxon>
    </lineage>
</organism>
<gene>
    <name evidence="2" type="ORF">SAMN04488112_10271</name>
</gene>
<dbReference type="AlphaFoldDB" id="A0A1G6I617"/>
<feature type="chain" id="PRO_5038601874" evidence="1">
    <location>
        <begin position="30"/>
        <end position="279"/>
    </location>
</feature>
<keyword evidence="1" id="KW-0732">Signal</keyword>
<dbReference type="OrthoDB" id="2991420at2"/>
<feature type="signal peptide" evidence="1">
    <location>
        <begin position="1"/>
        <end position="29"/>
    </location>
</feature>
<reference evidence="2 3" key="1">
    <citation type="submission" date="2016-10" db="EMBL/GenBank/DDBJ databases">
        <authorList>
            <person name="de Groot N.N."/>
        </authorList>
    </citation>
    <scope>NUCLEOTIDE SEQUENCE [LARGE SCALE GENOMIC DNA]</scope>
    <source>
        <strain evidence="2 3">DSM 45514</strain>
    </source>
</reference>
<dbReference type="STRING" id="1236220.SAMN04488112_10271"/>
<evidence type="ECO:0000256" key="1">
    <source>
        <dbReference type="SAM" id="SignalP"/>
    </source>
</evidence>
<dbReference type="RefSeq" id="WP_091565978.1">
    <property type="nucleotide sequence ID" value="NZ_FMZA01000002.1"/>
</dbReference>
<evidence type="ECO:0000313" key="3">
    <source>
        <dbReference type="Proteomes" id="UP000199387"/>
    </source>
</evidence>
<proteinExistence type="predicted"/>
<keyword evidence="3" id="KW-1185">Reference proteome</keyword>
<dbReference type="EMBL" id="FMZA01000002">
    <property type="protein sequence ID" value="SDC01868.1"/>
    <property type="molecule type" value="Genomic_DNA"/>
</dbReference>